<dbReference type="Pfam" id="PF01380">
    <property type="entry name" value="SIS"/>
    <property type="match status" value="1"/>
</dbReference>
<dbReference type="CDD" id="cd05013">
    <property type="entry name" value="SIS_RpiR"/>
    <property type="match status" value="1"/>
</dbReference>
<dbReference type="Gene3D" id="1.10.10.10">
    <property type="entry name" value="Winged helix-like DNA-binding domain superfamily/Winged helix DNA-binding domain"/>
    <property type="match status" value="1"/>
</dbReference>
<evidence type="ECO:0000256" key="2">
    <source>
        <dbReference type="ARBA" id="ARBA00023125"/>
    </source>
</evidence>
<dbReference type="EMBL" id="JACOPB010000001">
    <property type="protein sequence ID" value="MBC5706361.1"/>
    <property type="molecule type" value="Genomic_DNA"/>
</dbReference>
<dbReference type="SUPFAM" id="SSF46689">
    <property type="entry name" value="Homeodomain-like"/>
    <property type="match status" value="1"/>
</dbReference>
<keyword evidence="1" id="KW-0805">Transcription regulation</keyword>
<feature type="domain" description="SIS" evidence="5">
    <location>
        <begin position="125"/>
        <end position="265"/>
    </location>
</feature>
<dbReference type="InterPro" id="IPR009057">
    <property type="entry name" value="Homeodomain-like_sf"/>
</dbReference>
<accession>A0ABR7GZK4</accession>
<dbReference type="InterPro" id="IPR000281">
    <property type="entry name" value="HTH_RpiR"/>
</dbReference>
<dbReference type="PROSITE" id="PS51464">
    <property type="entry name" value="SIS"/>
    <property type="match status" value="1"/>
</dbReference>
<dbReference type="InterPro" id="IPR036388">
    <property type="entry name" value="WH-like_DNA-bd_sf"/>
</dbReference>
<name>A0ABR7GZK4_9FIRM</name>
<dbReference type="InterPro" id="IPR047640">
    <property type="entry name" value="RpiR-like"/>
</dbReference>
<organism evidence="6 7">
    <name type="scientific">Hungatella hominis</name>
    <dbReference type="NCBI Taxonomy" id="2763050"/>
    <lineage>
        <taxon>Bacteria</taxon>
        <taxon>Bacillati</taxon>
        <taxon>Bacillota</taxon>
        <taxon>Clostridia</taxon>
        <taxon>Lachnospirales</taxon>
        <taxon>Lachnospiraceae</taxon>
        <taxon>Hungatella</taxon>
    </lineage>
</organism>
<dbReference type="RefSeq" id="WP_187018345.1">
    <property type="nucleotide sequence ID" value="NZ_JACOPB010000001.1"/>
</dbReference>
<reference evidence="6 7" key="1">
    <citation type="submission" date="2020-08" db="EMBL/GenBank/DDBJ databases">
        <title>Genome public.</title>
        <authorList>
            <person name="Liu C."/>
            <person name="Sun Q."/>
        </authorList>
    </citation>
    <scope>NUCLEOTIDE SEQUENCE [LARGE SCALE GENOMIC DNA]</scope>
    <source>
        <strain evidence="6 7">NSJ-66</strain>
    </source>
</reference>
<dbReference type="Pfam" id="PF01418">
    <property type="entry name" value="HTH_6"/>
    <property type="match status" value="1"/>
</dbReference>
<dbReference type="Proteomes" id="UP000634672">
    <property type="component" value="Unassembled WGS sequence"/>
</dbReference>
<dbReference type="Gene3D" id="3.40.50.10490">
    <property type="entry name" value="Glucose-6-phosphate isomerase like protein, domain 1"/>
    <property type="match status" value="1"/>
</dbReference>
<dbReference type="PANTHER" id="PTHR30514:SF1">
    <property type="entry name" value="HTH-TYPE TRANSCRIPTIONAL REGULATOR HEXR-RELATED"/>
    <property type="match status" value="1"/>
</dbReference>
<dbReference type="InterPro" id="IPR001347">
    <property type="entry name" value="SIS_dom"/>
</dbReference>
<evidence type="ECO:0000259" key="5">
    <source>
        <dbReference type="PROSITE" id="PS51464"/>
    </source>
</evidence>
<keyword evidence="3" id="KW-0804">Transcription</keyword>
<sequence length="287" mass="32385">MKSVLVRLEEYLPRASGAEKGALKLLLESPETAVNCSIQQLANKSFTSASTVIRLCRKMGFDGYKEFHKALLCEVAVRKDTRGEETREIEREDGLENIVQKVTYRNIQSLENTCKLMDLNTLSNCVNLINSADSLLLFGMGASLLVARDVYLKFTRVNKTCYFCDDWHMQLLHAKNSTPKDVALAISYSGVTEEVVRCAKEAKSNKTPVIAITRFEASILAKLADYNLYVATTEVFSRIGAMSSRISQFNVVDILYSAYVNQNYDECVPRIVKTRFAREGEDITWRI</sequence>
<dbReference type="InterPro" id="IPR046348">
    <property type="entry name" value="SIS_dom_sf"/>
</dbReference>
<dbReference type="PANTHER" id="PTHR30514">
    <property type="entry name" value="GLUCOKINASE"/>
    <property type="match status" value="1"/>
</dbReference>
<evidence type="ECO:0000256" key="3">
    <source>
        <dbReference type="ARBA" id="ARBA00023163"/>
    </source>
</evidence>
<evidence type="ECO:0000256" key="1">
    <source>
        <dbReference type="ARBA" id="ARBA00023015"/>
    </source>
</evidence>
<dbReference type="InterPro" id="IPR035472">
    <property type="entry name" value="RpiR-like_SIS"/>
</dbReference>
<protein>
    <submittedName>
        <fullName evidence="6">MurR/RpiR family transcriptional regulator</fullName>
    </submittedName>
</protein>
<keyword evidence="2" id="KW-0238">DNA-binding</keyword>
<evidence type="ECO:0000313" key="6">
    <source>
        <dbReference type="EMBL" id="MBC5706361.1"/>
    </source>
</evidence>
<dbReference type="PROSITE" id="PS51071">
    <property type="entry name" value="HTH_RPIR"/>
    <property type="match status" value="1"/>
</dbReference>
<dbReference type="SUPFAM" id="SSF53697">
    <property type="entry name" value="SIS domain"/>
    <property type="match status" value="1"/>
</dbReference>
<proteinExistence type="predicted"/>
<gene>
    <name evidence="6" type="ORF">H8S75_00085</name>
</gene>
<comment type="caution">
    <text evidence="6">The sequence shown here is derived from an EMBL/GenBank/DDBJ whole genome shotgun (WGS) entry which is preliminary data.</text>
</comment>
<evidence type="ECO:0000259" key="4">
    <source>
        <dbReference type="PROSITE" id="PS51071"/>
    </source>
</evidence>
<keyword evidence="7" id="KW-1185">Reference proteome</keyword>
<evidence type="ECO:0000313" key="7">
    <source>
        <dbReference type="Proteomes" id="UP000634672"/>
    </source>
</evidence>
<feature type="domain" description="HTH rpiR-type" evidence="4">
    <location>
        <begin position="2"/>
        <end position="78"/>
    </location>
</feature>